<dbReference type="InterPro" id="IPR034741">
    <property type="entry name" value="Terpene_cyclase-like_1_C"/>
</dbReference>
<dbReference type="InterPro" id="IPR008949">
    <property type="entry name" value="Isoprenoid_synthase_dom_sf"/>
</dbReference>
<dbReference type="EMBL" id="JACBKZ010000004">
    <property type="protein sequence ID" value="KAF5952753.1"/>
    <property type="molecule type" value="Genomic_DNA"/>
</dbReference>
<keyword evidence="6" id="KW-1185">Reference proteome</keyword>
<sequence>MHSELSYEATAVGKKTSGASWWGRIGLGEKLSFARDRLMENFLWTVGVDFKPQFGHRRRMATIVNALITTIDDVYDVYGTADELELYTNVVERLVVMCNGTTSNVDALFNSINEIAFYTLMEHGVHIIPYLHNMWADLCKCYLVEAQWYYSGYIPNSEEYMNNAWISISAPVILTYAYFLCTNPITKEGLECLEKYPNMIRWSATILRLADDLGTSSDELIKGDIPKSIQCHMHETGVSEEDAREHIKYLIGETWKKMNRDRVMDSPFSQTFIEIAMNLARMAQCMYQYGDGHCAQGRETEDRLADPDLSPSNGLNGSKPQKGSDPRT</sequence>
<dbReference type="FunFam" id="1.10.600.10:FF:000007">
    <property type="entry name" value="Isoprene synthase, chloroplastic"/>
    <property type="match status" value="1"/>
</dbReference>
<dbReference type="InterPro" id="IPR005630">
    <property type="entry name" value="Terpene_synthase_metal-bd"/>
</dbReference>
<dbReference type="PANTHER" id="PTHR31225:SF9">
    <property type="entry name" value="TERPENE SYNTHASE 10"/>
    <property type="match status" value="1"/>
</dbReference>
<comment type="caution">
    <text evidence="5">The sequence shown here is derived from an EMBL/GenBank/DDBJ whole genome shotgun (WGS) entry which is preliminary data.</text>
</comment>
<dbReference type="SFLD" id="SFLDS00005">
    <property type="entry name" value="Isoprenoid_Synthase_Type_I"/>
    <property type="match status" value="1"/>
</dbReference>
<dbReference type="GO" id="GO:0016114">
    <property type="term" value="P:terpenoid biosynthetic process"/>
    <property type="evidence" value="ECO:0007669"/>
    <property type="project" value="InterPro"/>
</dbReference>
<evidence type="ECO:0000313" key="6">
    <source>
        <dbReference type="Proteomes" id="UP000593564"/>
    </source>
</evidence>
<dbReference type="InterPro" id="IPR050148">
    <property type="entry name" value="Terpene_synthase-like"/>
</dbReference>
<feature type="region of interest" description="Disordered" evidence="3">
    <location>
        <begin position="300"/>
        <end position="328"/>
    </location>
</feature>
<evidence type="ECO:0000259" key="4">
    <source>
        <dbReference type="Pfam" id="PF03936"/>
    </source>
</evidence>
<dbReference type="GO" id="GO:0010333">
    <property type="term" value="F:terpene synthase activity"/>
    <property type="evidence" value="ECO:0007669"/>
    <property type="project" value="InterPro"/>
</dbReference>
<proteinExistence type="predicted"/>
<reference evidence="6" key="1">
    <citation type="journal article" date="2020" name="Nat. Commun.">
        <title>Genome assembly of wild tea tree DASZ reveals pedigree and selection history of tea varieties.</title>
        <authorList>
            <person name="Zhang W."/>
            <person name="Zhang Y."/>
            <person name="Qiu H."/>
            <person name="Guo Y."/>
            <person name="Wan H."/>
            <person name="Zhang X."/>
            <person name="Scossa F."/>
            <person name="Alseekh S."/>
            <person name="Zhang Q."/>
            <person name="Wang P."/>
            <person name="Xu L."/>
            <person name="Schmidt M.H."/>
            <person name="Jia X."/>
            <person name="Li D."/>
            <person name="Zhu A."/>
            <person name="Guo F."/>
            <person name="Chen W."/>
            <person name="Ni D."/>
            <person name="Usadel B."/>
            <person name="Fernie A.R."/>
            <person name="Wen W."/>
        </authorList>
    </citation>
    <scope>NUCLEOTIDE SEQUENCE [LARGE SCALE GENOMIC DNA]</scope>
    <source>
        <strain evidence="6">cv. G240</strain>
    </source>
</reference>
<dbReference type="Proteomes" id="UP000593564">
    <property type="component" value="Unassembled WGS sequence"/>
</dbReference>
<evidence type="ECO:0000256" key="2">
    <source>
        <dbReference type="ARBA" id="ARBA00022842"/>
    </source>
</evidence>
<accession>A0A7J7HIS9</accession>
<reference evidence="5 6" key="2">
    <citation type="submission" date="2020-07" db="EMBL/GenBank/DDBJ databases">
        <title>Genome assembly of wild tea tree DASZ reveals pedigree and selection history of tea varieties.</title>
        <authorList>
            <person name="Zhang W."/>
        </authorList>
    </citation>
    <scope>NUCLEOTIDE SEQUENCE [LARGE SCALE GENOMIC DNA]</scope>
    <source>
        <strain evidence="6">cv. G240</strain>
        <tissue evidence="5">Leaf</tissue>
    </source>
</reference>
<keyword evidence="1" id="KW-0479">Metal-binding</keyword>
<keyword evidence="2" id="KW-0460">Magnesium</keyword>
<feature type="domain" description="Terpene synthase metal-binding" evidence="4">
    <location>
        <begin position="26"/>
        <end position="257"/>
    </location>
</feature>
<evidence type="ECO:0000256" key="1">
    <source>
        <dbReference type="ARBA" id="ARBA00022723"/>
    </source>
</evidence>
<name>A0A7J7HIS9_CAMSI</name>
<evidence type="ECO:0000256" key="3">
    <source>
        <dbReference type="SAM" id="MobiDB-lite"/>
    </source>
</evidence>
<dbReference type="AlphaFoldDB" id="A0A7J7HIS9"/>
<protein>
    <recommendedName>
        <fullName evidence="4">Terpene synthase metal-binding domain-containing protein</fullName>
    </recommendedName>
</protein>
<dbReference type="Pfam" id="PF03936">
    <property type="entry name" value="Terpene_synth_C"/>
    <property type="match status" value="1"/>
</dbReference>
<organism evidence="5 6">
    <name type="scientific">Camellia sinensis</name>
    <name type="common">Tea plant</name>
    <name type="synonym">Thea sinensis</name>
    <dbReference type="NCBI Taxonomy" id="4442"/>
    <lineage>
        <taxon>Eukaryota</taxon>
        <taxon>Viridiplantae</taxon>
        <taxon>Streptophyta</taxon>
        <taxon>Embryophyta</taxon>
        <taxon>Tracheophyta</taxon>
        <taxon>Spermatophyta</taxon>
        <taxon>Magnoliopsida</taxon>
        <taxon>eudicotyledons</taxon>
        <taxon>Gunneridae</taxon>
        <taxon>Pentapetalae</taxon>
        <taxon>asterids</taxon>
        <taxon>Ericales</taxon>
        <taxon>Theaceae</taxon>
        <taxon>Camellia</taxon>
    </lineage>
</organism>
<evidence type="ECO:0000313" key="5">
    <source>
        <dbReference type="EMBL" id="KAF5952753.1"/>
    </source>
</evidence>
<dbReference type="PANTHER" id="PTHR31225">
    <property type="entry name" value="OS04G0344100 PROTEIN-RELATED"/>
    <property type="match status" value="1"/>
</dbReference>
<dbReference type="SFLD" id="SFLDG01019">
    <property type="entry name" value="Terpene_Cyclase_Like_1_C_Termi"/>
    <property type="match status" value="1"/>
</dbReference>
<dbReference type="SUPFAM" id="SSF48576">
    <property type="entry name" value="Terpenoid synthases"/>
    <property type="match status" value="1"/>
</dbReference>
<dbReference type="GO" id="GO:0000287">
    <property type="term" value="F:magnesium ion binding"/>
    <property type="evidence" value="ECO:0007669"/>
    <property type="project" value="InterPro"/>
</dbReference>
<dbReference type="Gene3D" id="1.10.600.10">
    <property type="entry name" value="Farnesyl Diphosphate Synthase"/>
    <property type="match status" value="1"/>
</dbReference>
<feature type="compositionally biased region" description="Polar residues" evidence="3">
    <location>
        <begin position="310"/>
        <end position="321"/>
    </location>
</feature>
<gene>
    <name evidence="5" type="ORF">HYC85_010697</name>
</gene>